<evidence type="ECO:0000256" key="1">
    <source>
        <dbReference type="SAM" id="Phobius"/>
    </source>
</evidence>
<dbReference type="EMBL" id="JAMRYU010000014">
    <property type="protein sequence ID" value="MDC4241298.1"/>
    <property type="molecule type" value="Genomic_DNA"/>
</dbReference>
<dbReference type="Proteomes" id="UP001141183">
    <property type="component" value="Unassembled WGS sequence"/>
</dbReference>
<feature type="transmembrane region" description="Helical" evidence="1">
    <location>
        <begin position="143"/>
        <end position="161"/>
    </location>
</feature>
<reference evidence="2" key="1">
    <citation type="submission" date="2022-05" db="EMBL/GenBank/DDBJ databases">
        <title>Draft genome sequence of Clostridium tertium strain CP3 isolated from Peru.</title>
        <authorList>
            <person name="Hurtado R."/>
            <person name="Lima L."/>
            <person name="Sousa T."/>
            <person name="Jaiswal A.K."/>
            <person name="Tiwari S."/>
            <person name="Maturrano L."/>
            <person name="Brenig B."/>
            <person name="Azevedo V."/>
        </authorList>
    </citation>
    <scope>NUCLEOTIDE SEQUENCE</scope>
    <source>
        <strain evidence="2">CP3</strain>
    </source>
</reference>
<sequence>MESERSSNYIEENTKNIVGEGIKKLNLFTILQVALLFELYYLGANSILKFINDNNNNNGKIVVKIPPEIEQYNTLILGYFEKWNSFVLFLIISMFICGISFIFLTKIPKIKNYNIISVYSGYGLYASGWLIIIYITYILYNNIGIFFLITPIVLGIFFIFIDDIKIKIKNYKIVRMFYPKSQEW</sequence>
<keyword evidence="1" id="KW-0812">Transmembrane</keyword>
<keyword evidence="1" id="KW-1133">Transmembrane helix</keyword>
<evidence type="ECO:0000313" key="3">
    <source>
        <dbReference type="Proteomes" id="UP001141183"/>
    </source>
</evidence>
<feature type="transmembrane region" description="Helical" evidence="1">
    <location>
        <begin position="116"/>
        <end position="137"/>
    </location>
</feature>
<accession>A0A9X4B3H4</accession>
<organism evidence="2 3">
    <name type="scientific">Clostridium tertium</name>
    <dbReference type="NCBI Taxonomy" id="1559"/>
    <lineage>
        <taxon>Bacteria</taxon>
        <taxon>Bacillati</taxon>
        <taxon>Bacillota</taxon>
        <taxon>Clostridia</taxon>
        <taxon>Eubacteriales</taxon>
        <taxon>Clostridiaceae</taxon>
        <taxon>Clostridium</taxon>
    </lineage>
</organism>
<feature type="transmembrane region" description="Helical" evidence="1">
    <location>
        <begin position="25"/>
        <end position="43"/>
    </location>
</feature>
<keyword evidence="1" id="KW-0472">Membrane</keyword>
<proteinExistence type="predicted"/>
<feature type="transmembrane region" description="Helical" evidence="1">
    <location>
        <begin position="83"/>
        <end position="104"/>
    </location>
</feature>
<dbReference type="RefSeq" id="WP_272470522.1">
    <property type="nucleotide sequence ID" value="NZ_JAMRYU010000014.1"/>
</dbReference>
<keyword evidence="3" id="KW-1185">Reference proteome</keyword>
<gene>
    <name evidence="2" type="ORF">NE398_14160</name>
</gene>
<name>A0A9X4B3H4_9CLOT</name>
<evidence type="ECO:0000313" key="2">
    <source>
        <dbReference type="EMBL" id="MDC4241298.1"/>
    </source>
</evidence>
<dbReference type="AlphaFoldDB" id="A0A9X4B3H4"/>
<comment type="caution">
    <text evidence="2">The sequence shown here is derived from an EMBL/GenBank/DDBJ whole genome shotgun (WGS) entry which is preliminary data.</text>
</comment>
<protein>
    <submittedName>
        <fullName evidence="2">Uncharacterized protein</fullName>
    </submittedName>
</protein>